<proteinExistence type="predicted"/>
<keyword evidence="2" id="KW-1185">Reference proteome</keyword>
<gene>
    <name evidence="1" type="ORF">Y1Q_0005621</name>
</gene>
<name>A0A151MF83_ALLMI</name>
<evidence type="ECO:0000313" key="1">
    <source>
        <dbReference type="EMBL" id="KYO23186.1"/>
    </source>
</evidence>
<organism evidence="1 2">
    <name type="scientific">Alligator mississippiensis</name>
    <name type="common">American alligator</name>
    <dbReference type="NCBI Taxonomy" id="8496"/>
    <lineage>
        <taxon>Eukaryota</taxon>
        <taxon>Metazoa</taxon>
        <taxon>Chordata</taxon>
        <taxon>Craniata</taxon>
        <taxon>Vertebrata</taxon>
        <taxon>Euteleostomi</taxon>
        <taxon>Archelosauria</taxon>
        <taxon>Archosauria</taxon>
        <taxon>Crocodylia</taxon>
        <taxon>Alligatoridae</taxon>
        <taxon>Alligatorinae</taxon>
        <taxon>Alligator</taxon>
    </lineage>
</organism>
<dbReference type="Proteomes" id="UP000050525">
    <property type="component" value="Unassembled WGS sequence"/>
</dbReference>
<reference evidence="1 2" key="1">
    <citation type="journal article" date="2012" name="Genome Biol.">
        <title>Sequencing three crocodilian genomes to illuminate the evolution of archosaurs and amniotes.</title>
        <authorList>
            <person name="St John J.A."/>
            <person name="Braun E.L."/>
            <person name="Isberg S.R."/>
            <person name="Miles L.G."/>
            <person name="Chong A.Y."/>
            <person name="Gongora J."/>
            <person name="Dalzell P."/>
            <person name="Moran C."/>
            <person name="Bed'hom B."/>
            <person name="Abzhanov A."/>
            <person name="Burgess S.C."/>
            <person name="Cooksey A.M."/>
            <person name="Castoe T.A."/>
            <person name="Crawford N.G."/>
            <person name="Densmore L.D."/>
            <person name="Drew J.C."/>
            <person name="Edwards S.V."/>
            <person name="Faircloth B.C."/>
            <person name="Fujita M.K."/>
            <person name="Greenwold M.J."/>
            <person name="Hoffmann F.G."/>
            <person name="Howard J.M."/>
            <person name="Iguchi T."/>
            <person name="Janes D.E."/>
            <person name="Khan S.Y."/>
            <person name="Kohno S."/>
            <person name="de Koning A.J."/>
            <person name="Lance S.L."/>
            <person name="McCarthy F.M."/>
            <person name="McCormack J.E."/>
            <person name="Merchant M.E."/>
            <person name="Peterson D.G."/>
            <person name="Pollock D.D."/>
            <person name="Pourmand N."/>
            <person name="Raney B.J."/>
            <person name="Roessler K.A."/>
            <person name="Sanford J.R."/>
            <person name="Sawyer R.H."/>
            <person name="Schmidt C.J."/>
            <person name="Triplett E.W."/>
            <person name="Tuberville T.D."/>
            <person name="Venegas-Anaya M."/>
            <person name="Howard J.T."/>
            <person name="Jarvis E.D."/>
            <person name="Guillette L.J.Jr."/>
            <person name="Glenn T.C."/>
            <person name="Green R.E."/>
            <person name="Ray D.A."/>
        </authorList>
    </citation>
    <scope>NUCLEOTIDE SEQUENCE [LARGE SCALE GENOMIC DNA]</scope>
    <source>
        <strain evidence="1">KSC_2009_1</strain>
    </source>
</reference>
<sequence length="84" mass="9162">MLPITDSTRNVNAEWICLTLGNLTENTDCIRGLQGMKNGLSCPFAAFPPPVKTGRWKGTGANPSECSAFSCESHWCEKEQLLST</sequence>
<protein>
    <submittedName>
        <fullName evidence="1">Uncharacterized protein</fullName>
    </submittedName>
</protein>
<comment type="caution">
    <text evidence="1">The sequence shown here is derived from an EMBL/GenBank/DDBJ whole genome shotgun (WGS) entry which is preliminary data.</text>
</comment>
<evidence type="ECO:0000313" key="2">
    <source>
        <dbReference type="Proteomes" id="UP000050525"/>
    </source>
</evidence>
<dbReference type="AlphaFoldDB" id="A0A151MF83"/>
<accession>A0A151MF83</accession>
<dbReference type="EMBL" id="AKHW03006215">
    <property type="protein sequence ID" value="KYO23186.1"/>
    <property type="molecule type" value="Genomic_DNA"/>
</dbReference>